<evidence type="ECO:0000313" key="3">
    <source>
        <dbReference type="Proteomes" id="UP000799770"/>
    </source>
</evidence>
<protein>
    <submittedName>
        <fullName evidence="2">Uncharacterized protein</fullName>
    </submittedName>
</protein>
<organism evidence="2 3">
    <name type="scientific">Lophiotrema nucula</name>
    <dbReference type="NCBI Taxonomy" id="690887"/>
    <lineage>
        <taxon>Eukaryota</taxon>
        <taxon>Fungi</taxon>
        <taxon>Dikarya</taxon>
        <taxon>Ascomycota</taxon>
        <taxon>Pezizomycotina</taxon>
        <taxon>Dothideomycetes</taxon>
        <taxon>Pleosporomycetidae</taxon>
        <taxon>Pleosporales</taxon>
        <taxon>Lophiotremataceae</taxon>
        <taxon>Lophiotrema</taxon>
    </lineage>
</organism>
<keyword evidence="1" id="KW-0732">Signal</keyword>
<dbReference type="EMBL" id="ML977314">
    <property type="protein sequence ID" value="KAF2119943.1"/>
    <property type="molecule type" value="Genomic_DNA"/>
</dbReference>
<feature type="chain" id="PRO_5025335111" evidence="1">
    <location>
        <begin position="19"/>
        <end position="286"/>
    </location>
</feature>
<name>A0A6A5ZM57_9PLEO</name>
<sequence>MRVKRAFVTLILIHTVIGVSKIIDYPAPKFVLDDKGRYGGQGKYGVDLERAIEIGNWFCDQLGDRKVILTKDAEISLTKHDPEIVMDMRIESASKLTMDYTDKNAVQNCKAHMLKLTQIFCQQIGDLPGLLGCTKITFSGWAKSADITYTMLRRIDSDACPLPPNWSEDLHCFANDDATHTAMNPDSVKHAIDDICKQLAGKTLNSDDSQTLTASDGVHLEVKGIPVSEEEDHHRCHAGTTFKSDESVCRTGFEALYKCPPSNNQGKGGTMRWNCLYWTIKSTKSP</sequence>
<dbReference type="AlphaFoldDB" id="A0A6A5ZM57"/>
<accession>A0A6A5ZM57</accession>
<dbReference type="Proteomes" id="UP000799770">
    <property type="component" value="Unassembled WGS sequence"/>
</dbReference>
<feature type="signal peptide" evidence="1">
    <location>
        <begin position="1"/>
        <end position="18"/>
    </location>
</feature>
<evidence type="ECO:0000313" key="2">
    <source>
        <dbReference type="EMBL" id="KAF2119943.1"/>
    </source>
</evidence>
<keyword evidence="3" id="KW-1185">Reference proteome</keyword>
<reference evidence="2" key="1">
    <citation type="journal article" date="2020" name="Stud. Mycol.">
        <title>101 Dothideomycetes genomes: a test case for predicting lifestyles and emergence of pathogens.</title>
        <authorList>
            <person name="Haridas S."/>
            <person name="Albert R."/>
            <person name="Binder M."/>
            <person name="Bloem J."/>
            <person name="Labutti K."/>
            <person name="Salamov A."/>
            <person name="Andreopoulos B."/>
            <person name="Baker S."/>
            <person name="Barry K."/>
            <person name="Bills G."/>
            <person name="Bluhm B."/>
            <person name="Cannon C."/>
            <person name="Castanera R."/>
            <person name="Culley D."/>
            <person name="Daum C."/>
            <person name="Ezra D."/>
            <person name="Gonzalez J."/>
            <person name="Henrissat B."/>
            <person name="Kuo A."/>
            <person name="Liang C."/>
            <person name="Lipzen A."/>
            <person name="Lutzoni F."/>
            <person name="Magnuson J."/>
            <person name="Mondo S."/>
            <person name="Nolan M."/>
            <person name="Ohm R."/>
            <person name="Pangilinan J."/>
            <person name="Park H.-J."/>
            <person name="Ramirez L."/>
            <person name="Alfaro M."/>
            <person name="Sun H."/>
            <person name="Tritt A."/>
            <person name="Yoshinaga Y."/>
            <person name="Zwiers L.-H."/>
            <person name="Turgeon B."/>
            <person name="Goodwin S."/>
            <person name="Spatafora J."/>
            <person name="Crous P."/>
            <person name="Grigoriev I."/>
        </authorList>
    </citation>
    <scope>NUCLEOTIDE SEQUENCE</scope>
    <source>
        <strain evidence="2">CBS 627.86</strain>
    </source>
</reference>
<evidence type="ECO:0000256" key="1">
    <source>
        <dbReference type="SAM" id="SignalP"/>
    </source>
</evidence>
<proteinExistence type="predicted"/>
<gene>
    <name evidence="2" type="ORF">BDV96DRAFT_315136</name>
</gene>